<dbReference type="GO" id="GO:0005524">
    <property type="term" value="F:ATP binding"/>
    <property type="evidence" value="ECO:0007669"/>
    <property type="project" value="InterPro"/>
</dbReference>
<dbReference type="InterPro" id="IPR045572">
    <property type="entry name" value="RE_endonuc_C"/>
</dbReference>
<dbReference type="GO" id="GO:0005829">
    <property type="term" value="C:cytosol"/>
    <property type="evidence" value="ECO:0007669"/>
    <property type="project" value="TreeGrafter"/>
</dbReference>
<dbReference type="PATRIC" id="fig|157687.3.peg.521"/>
<reference evidence="5" key="1">
    <citation type="submission" date="2016-01" db="EMBL/GenBank/DDBJ databases">
        <authorList>
            <person name="Mitreva M."/>
            <person name="Pepin K.H."/>
            <person name="Mihindukulasuriya K.A."/>
            <person name="Fulton R."/>
            <person name="Fronick C."/>
            <person name="O'Laughlin M."/>
            <person name="Miner T."/>
            <person name="Herter B."/>
            <person name="Rosa B.A."/>
            <person name="Cordes M."/>
            <person name="Tomlinson C."/>
            <person name="Wollam A."/>
            <person name="Palsikar V.B."/>
            <person name="Mardis E.R."/>
            <person name="Wilson R.K."/>
        </authorList>
    </citation>
    <scope>NUCLEOTIDE SEQUENCE [LARGE SCALE GENOMIC DNA]</scope>
    <source>
        <strain evidence="5">KA00185</strain>
    </source>
</reference>
<feature type="coiled-coil region" evidence="1">
    <location>
        <begin position="447"/>
        <end position="474"/>
    </location>
</feature>
<gene>
    <name evidence="4" type="ORF">HMPREF3180_00522</name>
</gene>
<keyword evidence="5" id="KW-1185">Reference proteome</keyword>
<dbReference type="PANTHER" id="PTHR47396">
    <property type="entry name" value="TYPE I RESTRICTION ENZYME ECOKI R PROTEIN"/>
    <property type="match status" value="1"/>
</dbReference>
<dbReference type="EMBL" id="LSDD01000034">
    <property type="protein sequence ID" value="KXB69116.1"/>
    <property type="molecule type" value="Genomic_DNA"/>
</dbReference>
<comment type="caution">
    <text evidence="4">The sequence shown here is derived from an EMBL/GenBank/DDBJ whole genome shotgun (WGS) entry which is preliminary data.</text>
</comment>
<dbReference type="GO" id="GO:0003677">
    <property type="term" value="F:DNA binding"/>
    <property type="evidence" value="ECO:0007669"/>
    <property type="project" value="InterPro"/>
</dbReference>
<name>A0A134AN49_9FUSO</name>
<evidence type="ECO:0000256" key="1">
    <source>
        <dbReference type="SAM" id="Coils"/>
    </source>
</evidence>
<dbReference type="STRING" id="157687.HMPREF3180_00522"/>
<dbReference type="InterPro" id="IPR006935">
    <property type="entry name" value="Helicase/UvrB_N"/>
</dbReference>
<dbReference type="Proteomes" id="UP000070483">
    <property type="component" value="Unassembled WGS sequence"/>
</dbReference>
<dbReference type="NCBIfam" id="NF012027">
    <property type="entry name" value="PRK15483.1"/>
    <property type="match status" value="1"/>
</dbReference>
<feature type="domain" description="Helicase/UvrB N-terminal" evidence="2">
    <location>
        <begin position="91"/>
        <end position="268"/>
    </location>
</feature>
<dbReference type="Pfam" id="PF04851">
    <property type="entry name" value="ResIII"/>
    <property type="match status" value="1"/>
</dbReference>
<accession>A0A134AN49</accession>
<feature type="domain" description="Type III restriction enzyme C-terminal endonuclease" evidence="3">
    <location>
        <begin position="875"/>
        <end position="984"/>
    </location>
</feature>
<dbReference type="InterPro" id="IPR050742">
    <property type="entry name" value="Helicase_Restrict-Modif_Enz"/>
</dbReference>
<dbReference type="PANTHER" id="PTHR47396:SF1">
    <property type="entry name" value="ATP-DEPENDENT HELICASE IRC3-RELATED"/>
    <property type="match status" value="1"/>
</dbReference>
<dbReference type="SUPFAM" id="SSF52540">
    <property type="entry name" value="P-loop containing nucleoside triphosphate hydrolases"/>
    <property type="match status" value="2"/>
</dbReference>
<evidence type="ECO:0000313" key="4">
    <source>
        <dbReference type="EMBL" id="KXB69116.1"/>
    </source>
</evidence>
<protein>
    <submittedName>
        <fullName evidence="4">Type III restriction enzyme, res subunit</fullName>
    </submittedName>
</protein>
<dbReference type="InterPro" id="IPR027417">
    <property type="entry name" value="P-loop_NTPase"/>
</dbReference>
<evidence type="ECO:0000259" key="2">
    <source>
        <dbReference type="Pfam" id="PF04851"/>
    </source>
</evidence>
<dbReference type="RefSeq" id="WP_060917453.1">
    <property type="nucleotide sequence ID" value="NZ_KQ960026.1"/>
</dbReference>
<dbReference type="Pfam" id="PF19778">
    <property type="entry name" value="RE_endonuc"/>
    <property type="match status" value="1"/>
</dbReference>
<dbReference type="GO" id="GO:0015668">
    <property type="term" value="F:type III site-specific deoxyribonuclease activity"/>
    <property type="evidence" value="ECO:0007669"/>
    <property type="project" value="InterPro"/>
</dbReference>
<sequence length="1000" mass="117207">MKIKLKILQHQVDSINAIKNVFKNIKLKNGKDIYQNPIFDPKDNKFIENIQKIQNGDIEGLKKINVPKKFDNSSKKEKEEKKIEYEPLVIDVKMETGTGKTYCYTRMMYELHKDYGFNKFIILVPSTPIKEGTKNFILSDYSKEHFNDIYKESYLKLEVLNAIKNSKKGRKMFPQSISDFARGSSLEKKRINCLLMTDKMLLSKPTMGNEYDQVLFGNYTIPYDVLKNVRPIVIIDEPHRFKEENKAYNRLLEKIEPLAIVRFGATFPKKEKSDETDYKNLIYNLNSVEAFNSGLVKGVAVQTLGEDKKNNEKIKLMSMTKTKPKKVKFKNEKNGREIELSIEENLSEISEEFQGISIEAIGKTEDSIIKSGVTLSNGQVLGTGDILYPTIYGNNYQELMLSQALNNHFKQEKENFFRERKIKTLSLFFIDSVNSYRGENNDGYLRLRFEKLLKNKLEEEIKEISENLKTDIEKEYLEYLEVSLKNINETNGGYFSVDNSTKDEDIQNEVDQILKDKEKLLSFKDKNNNWNIMRFIFSKWTLREGWDNPNVFQIVKLRSSGSEISKLQEVGRGLRLPVDEYGNRVDNEEFYLTYLIDFTEKDFANKLIEEINFDGNKILKISDELLSKVAKEKGKNKSVFFGELLTSEYIDMEKNINLDKREEFFTKYPEFNEGLLKNGKVIDETTKPRDVIKIRKERFNELKFLWEKLTQKYYLQIESLSDEEILEAIRKILSKGVYDKEIVRATERKISNENFEIKEEVVGHFEVKNIISYNEFLKKIHNATNFPLTLIHKGIIKFNKYKKIEKDFFDLKTVEKFIVEYQNWLEETFLERFTYKKIETLSKETAFTDIYGNVKEGILQGNIGVYKDDGQKVPEKFLFDSFIYDSTKEKETIEYSNSIKEIVVFGKIPRRSIQIPLYFGGTTSPDFMYVLKRKDNSYEINLIVETKGVEKESGLRNEEKLKIKNAEIFFKIMSDEGINIKFRKQLKSNDISKIIEDITK</sequence>
<proteinExistence type="predicted"/>
<keyword evidence="1" id="KW-0175">Coiled coil</keyword>
<organism evidence="4 5">
    <name type="scientific">Leptotrichia wadei</name>
    <dbReference type="NCBI Taxonomy" id="157687"/>
    <lineage>
        <taxon>Bacteria</taxon>
        <taxon>Fusobacteriati</taxon>
        <taxon>Fusobacteriota</taxon>
        <taxon>Fusobacteriia</taxon>
        <taxon>Fusobacteriales</taxon>
        <taxon>Leptotrichiaceae</taxon>
        <taxon>Leptotrichia</taxon>
    </lineage>
</organism>
<evidence type="ECO:0000313" key="5">
    <source>
        <dbReference type="Proteomes" id="UP000070483"/>
    </source>
</evidence>
<dbReference type="OrthoDB" id="9804145at2"/>
<evidence type="ECO:0000259" key="3">
    <source>
        <dbReference type="Pfam" id="PF19778"/>
    </source>
</evidence>
<dbReference type="AlphaFoldDB" id="A0A134AN49"/>
<dbReference type="Gene3D" id="3.40.50.300">
    <property type="entry name" value="P-loop containing nucleotide triphosphate hydrolases"/>
    <property type="match status" value="2"/>
</dbReference>